<keyword evidence="3" id="KW-1185">Reference proteome</keyword>
<keyword evidence="1" id="KW-1133">Transmembrane helix</keyword>
<dbReference type="Proteomes" id="UP000269154">
    <property type="component" value="Unassembled WGS sequence"/>
</dbReference>
<sequence>MMEQERFELVSAYLDGEVTPSQRREAELLLATDPVAKHLYQRLLQLHSEFQRIPVPPKVEPVEIMVDRVFDKIDRRSKRKFVLGGTAIAALCIAFISGIISNSRTNILQLAEHSNSETVQIALNEPVIEIVNPNNVMLTINDPVLKIPQPPISPVKNQ</sequence>
<accession>A0A3N6PTT1</accession>
<evidence type="ECO:0000313" key="3">
    <source>
        <dbReference type="Proteomes" id="UP000269154"/>
    </source>
</evidence>
<dbReference type="RefSeq" id="WP_124143910.1">
    <property type="nucleotide sequence ID" value="NZ_CAWOKI010000373.1"/>
</dbReference>
<feature type="transmembrane region" description="Helical" evidence="1">
    <location>
        <begin position="81"/>
        <end position="100"/>
    </location>
</feature>
<evidence type="ECO:0000313" key="2">
    <source>
        <dbReference type="EMBL" id="RQH42353.1"/>
    </source>
</evidence>
<keyword evidence="1" id="KW-0472">Membrane</keyword>
<organism evidence="2 3">
    <name type="scientific">Okeania hirsuta</name>
    <dbReference type="NCBI Taxonomy" id="1458930"/>
    <lineage>
        <taxon>Bacteria</taxon>
        <taxon>Bacillati</taxon>
        <taxon>Cyanobacteriota</taxon>
        <taxon>Cyanophyceae</taxon>
        <taxon>Oscillatoriophycideae</taxon>
        <taxon>Oscillatoriales</taxon>
        <taxon>Microcoleaceae</taxon>
        <taxon>Okeania</taxon>
    </lineage>
</organism>
<dbReference type="EMBL" id="RCBY01000071">
    <property type="protein sequence ID" value="RQH42353.1"/>
    <property type="molecule type" value="Genomic_DNA"/>
</dbReference>
<proteinExistence type="predicted"/>
<gene>
    <name evidence="2" type="ORF">D5R40_14260</name>
</gene>
<comment type="caution">
    <text evidence="2">The sequence shown here is derived from an EMBL/GenBank/DDBJ whole genome shotgun (WGS) entry which is preliminary data.</text>
</comment>
<name>A0A3N6PTT1_9CYAN</name>
<dbReference type="OrthoDB" id="463972at2"/>
<reference evidence="2 3" key="1">
    <citation type="journal article" date="2018" name="ACS Chem. Biol.">
        <title>Ketoreductase domain dysfunction expands chemodiversity: malyngamide biosynthesis in the cyanobacterium Okeania hirsuta.</title>
        <authorList>
            <person name="Moss N.A."/>
            <person name="Leao T."/>
            <person name="Rankin M."/>
            <person name="McCullough T.M."/>
            <person name="Qu P."/>
            <person name="Korobeynikov A."/>
            <person name="Smith J.L."/>
            <person name="Gerwick L."/>
            <person name="Gerwick W.H."/>
        </authorList>
    </citation>
    <scope>NUCLEOTIDE SEQUENCE [LARGE SCALE GENOMIC DNA]</scope>
    <source>
        <strain evidence="2 3">PAB10Feb10-1</strain>
    </source>
</reference>
<protein>
    <submittedName>
        <fullName evidence="2">Transcriptional regulator</fullName>
    </submittedName>
</protein>
<dbReference type="AlphaFoldDB" id="A0A3N6PTT1"/>
<keyword evidence="1" id="KW-0812">Transmembrane</keyword>
<evidence type="ECO:0000256" key="1">
    <source>
        <dbReference type="SAM" id="Phobius"/>
    </source>
</evidence>